<proteinExistence type="predicted"/>
<dbReference type="SMART" id="SM00267">
    <property type="entry name" value="GGDEF"/>
    <property type="match status" value="1"/>
</dbReference>
<dbReference type="Gene3D" id="3.30.450.40">
    <property type="match status" value="1"/>
</dbReference>
<feature type="domain" description="GGDEF" evidence="1">
    <location>
        <begin position="226"/>
        <end position="356"/>
    </location>
</feature>
<dbReference type="PANTHER" id="PTHR43102:SF2">
    <property type="entry name" value="GAF DOMAIN-CONTAINING PROTEIN"/>
    <property type="match status" value="1"/>
</dbReference>
<protein>
    <submittedName>
        <fullName evidence="2">GGDEF domain-containing protein</fullName>
    </submittedName>
</protein>
<comment type="caution">
    <text evidence="2">The sequence shown here is derived from an EMBL/GenBank/DDBJ whole genome shotgun (WGS) entry which is preliminary data.</text>
</comment>
<dbReference type="AlphaFoldDB" id="A0A2S7DGH5"/>
<dbReference type="NCBIfam" id="TIGR00254">
    <property type="entry name" value="GGDEF"/>
    <property type="match status" value="1"/>
</dbReference>
<sequence>MQTPDAPALTLIQTTPLVSELAPYRGAPMPANEDERVAALHATALLDTAPEPRYDALTASAAAACGTPMALISLVDTQRQWFKSRRGMQPSETPRTLSFCAHAILAPDQLMEVADTQLDARFVDNALVTGEPRIRFYAGAPLLNSDGIALGTLCVLDHAPRRLSDAERAALRTLARQVVHTIELQKAASLVALDALRDDSTGLWNRAGLEQAVQALLHDADAPPTQALGLVLIDLDGFKRQKLQAGAAAAQATMMQAARLLEARLPPRAIVAQLSGDRYCVVLPATPAKDVLGAVEDLRQTIQDAHWPTGALTISAGVVAATLGDAGETNTLLARARHALQKAIAAGRNRVHCFSGWQLHD</sequence>
<dbReference type="PROSITE" id="PS50887">
    <property type="entry name" value="GGDEF"/>
    <property type="match status" value="1"/>
</dbReference>
<dbReference type="PANTHER" id="PTHR43102">
    <property type="entry name" value="SLR1143 PROTEIN"/>
    <property type="match status" value="1"/>
</dbReference>
<accession>A0A2S7DGH5</accession>
<name>A0A2S7DGH5_9XANT</name>
<dbReference type="InterPro" id="IPR029016">
    <property type="entry name" value="GAF-like_dom_sf"/>
</dbReference>
<gene>
    <name evidence="2" type="ORF">XmelCFBP4644_08990</name>
</gene>
<reference evidence="2 3" key="1">
    <citation type="submission" date="2016-08" db="EMBL/GenBank/DDBJ databases">
        <authorList>
            <person name="Seilhamer J.J."/>
        </authorList>
    </citation>
    <scope>NUCLEOTIDE SEQUENCE [LARGE SCALE GENOMIC DNA]</scope>
    <source>
        <strain evidence="2 3">CFBP4644</strain>
    </source>
</reference>
<dbReference type="RefSeq" id="WP_104586908.1">
    <property type="nucleotide sequence ID" value="NZ_JAJGQH010000001.1"/>
</dbReference>
<dbReference type="SMART" id="SM00065">
    <property type="entry name" value="GAF"/>
    <property type="match status" value="1"/>
</dbReference>
<dbReference type="Gene3D" id="3.30.70.270">
    <property type="match status" value="1"/>
</dbReference>
<dbReference type="Pfam" id="PF01590">
    <property type="entry name" value="GAF"/>
    <property type="match status" value="1"/>
</dbReference>
<evidence type="ECO:0000313" key="2">
    <source>
        <dbReference type="EMBL" id="PPU72854.1"/>
    </source>
</evidence>
<dbReference type="Pfam" id="PF00990">
    <property type="entry name" value="GGDEF"/>
    <property type="match status" value="1"/>
</dbReference>
<dbReference type="InterPro" id="IPR000160">
    <property type="entry name" value="GGDEF_dom"/>
</dbReference>
<dbReference type="SUPFAM" id="SSF55781">
    <property type="entry name" value="GAF domain-like"/>
    <property type="match status" value="1"/>
</dbReference>
<dbReference type="Proteomes" id="UP000239865">
    <property type="component" value="Unassembled WGS sequence"/>
</dbReference>
<dbReference type="InterPro" id="IPR043128">
    <property type="entry name" value="Rev_trsase/Diguanyl_cyclase"/>
</dbReference>
<dbReference type="CDD" id="cd01949">
    <property type="entry name" value="GGDEF"/>
    <property type="match status" value="1"/>
</dbReference>
<dbReference type="OrthoDB" id="9803824at2"/>
<dbReference type="InterPro" id="IPR029787">
    <property type="entry name" value="Nucleotide_cyclase"/>
</dbReference>
<evidence type="ECO:0000259" key="1">
    <source>
        <dbReference type="PROSITE" id="PS50887"/>
    </source>
</evidence>
<dbReference type="EMBL" id="MDEH01000004">
    <property type="protein sequence ID" value="PPU72854.1"/>
    <property type="molecule type" value="Genomic_DNA"/>
</dbReference>
<dbReference type="SUPFAM" id="SSF55073">
    <property type="entry name" value="Nucleotide cyclase"/>
    <property type="match status" value="1"/>
</dbReference>
<organism evidence="2 3">
    <name type="scientific">Xanthomonas melonis</name>
    <dbReference type="NCBI Taxonomy" id="56456"/>
    <lineage>
        <taxon>Bacteria</taxon>
        <taxon>Pseudomonadati</taxon>
        <taxon>Pseudomonadota</taxon>
        <taxon>Gammaproteobacteria</taxon>
        <taxon>Lysobacterales</taxon>
        <taxon>Lysobacteraceae</taxon>
        <taxon>Xanthomonas</taxon>
    </lineage>
</organism>
<dbReference type="InterPro" id="IPR003018">
    <property type="entry name" value="GAF"/>
</dbReference>
<evidence type="ECO:0000313" key="3">
    <source>
        <dbReference type="Proteomes" id="UP000239865"/>
    </source>
</evidence>